<protein>
    <submittedName>
        <fullName evidence="1">Uncharacterized protein</fullName>
    </submittedName>
</protein>
<evidence type="ECO:0000313" key="1">
    <source>
        <dbReference type="EMBL" id="MGI1901072.1"/>
    </source>
</evidence>
<reference evidence="1" key="1">
    <citation type="submission" date="2024-11" db="EMBL/GenBank/DDBJ databases">
        <title>Identification of new Vibrio campbellii strains harboring the pVA1 plasmid isolated from Penaeus vannamei postlarvae affected by outbreaks of acute hepatopancreatic necrosis disease (AHPND) in Mexico.</title>
        <authorList>
            <person name="Gomez-Gil B."/>
            <person name="Enciso-Ibarra J."/>
        </authorList>
    </citation>
    <scope>NUCLEOTIDE SEQUENCE</scope>
    <source>
        <strain evidence="1">M270204</strain>
    </source>
</reference>
<sequence length="119" mass="13396">MNDYKVCSFESNGTRAYLVLDVVADVEKQQAQLQGFKSDGSCLPFPLFFTVKFSAEELLNEAFLDGTNYVKEIEGWQGEERTETLDSIASNVFLMGFIKEHCKSDKLAKDIDLLLRANA</sequence>
<dbReference type="Proteomes" id="UP001354073">
    <property type="component" value="Unassembled WGS sequence"/>
</dbReference>
<gene>
    <name evidence="1" type="ORF">REH74_026495</name>
</gene>
<name>A0ACC7RKY2_9VIBR</name>
<dbReference type="EMBL" id="JAVHXJ020000311">
    <property type="protein sequence ID" value="MGI1901072.1"/>
    <property type="molecule type" value="Genomic_DNA"/>
</dbReference>
<evidence type="ECO:0000313" key="2">
    <source>
        <dbReference type="Proteomes" id="UP001354073"/>
    </source>
</evidence>
<organism evidence="1 2">
    <name type="scientific">Vibrio campbellii</name>
    <dbReference type="NCBI Taxonomy" id="680"/>
    <lineage>
        <taxon>Bacteria</taxon>
        <taxon>Pseudomonadati</taxon>
        <taxon>Pseudomonadota</taxon>
        <taxon>Gammaproteobacteria</taxon>
        <taxon>Vibrionales</taxon>
        <taxon>Vibrionaceae</taxon>
        <taxon>Vibrio</taxon>
    </lineage>
</organism>
<comment type="caution">
    <text evidence="1">The sequence shown here is derived from an EMBL/GenBank/DDBJ whole genome shotgun (WGS) entry which is preliminary data.</text>
</comment>
<proteinExistence type="predicted"/>
<accession>A0ACC7RKY2</accession>